<dbReference type="CDD" id="cd18584">
    <property type="entry name" value="ABC_6TM_AarD_CydD"/>
    <property type="match status" value="1"/>
</dbReference>
<dbReference type="PROSITE" id="PS50893">
    <property type="entry name" value="ABC_TRANSPORTER_2"/>
    <property type="match status" value="2"/>
</dbReference>
<dbReference type="NCBIfam" id="TIGR02868">
    <property type="entry name" value="CydC"/>
    <property type="match status" value="1"/>
</dbReference>
<evidence type="ECO:0000256" key="6">
    <source>
        <dbReference type="ARBA" id="ARBA00023136"/>
    </source>
</evidence>
<feature type="transmembrane region" description="Helical" evidence="8">
    <location>
        <begin position="744"/>
        <end position="764"/>
    </location>
</feature>
<accession>A0ABV6WYV3</accession>
<sequence length="1178" mass="124224">MKPVDPRLLRYAGATKGFLLASVVLGTLGAGLVIAQAMFVAEVVVGSFQRHESVTTALVLLAGVSLLRGLVAWGTEVAAHRASARVKSQLREQLLERATALGPSWLAGQRSGELVTLATRGVDALDDYFARYLPQLALAVVVPVAVIARILFADWLSALIIVLTLPLIPVFMVLIGLATQSSMDRQWRTLGRLSHHFLDVVAGLPTLKVFGRAKAQAEAIRKTTDEYRRATMRTLRLAFISSFALELLATISVALVAVGIGMRLVDGSLDLYTGLVVLVLAPEAYLPIRQVGTHYHASVEGLAAAEQIFAVLETPPTNTGIASAPAVPEIVIDDLTVKHAPGLQHFSLTITPGEILAITGVSGIGKTTLLSTLLGFTPSSAVRINNQPLSELDPASWHSRIAWVPQHPHLFAGTIADNVRLARPEATDQELRVALQAAHAWEFVSKLPLTTDTPLGENGGGLSAGQRQRLALARAFLADRPLVLLDEPTANLDGAAEAAVVDAIRTLAHNRTVILTAHRPALLALATRQLTLSTTANSTSLFPTSAREGVGRGGVVAAGAVKARNGCERRNKGTSTLGTRFAAGPRATTPTRPAPAAMHQPAPQAKTKPPLTRIRAAARRKTQTRRTALAVTLATLALLSATALMGTSGWLIDRASQQPPVLYLMVAVTSVRTFGTARSALRYAERLVSHDTVFRSLGSLRSTVYRRLERLAPTATAARLRGDLLSRLVTDVDAVQDYMLRFRLPALAAALSGLLTVAVMTWILPLAGVILAAGLLLAGVAVPALTVRLSARAENSQAGTKGQLAAETVAVLDGAAELTVSGALPRRLAQLRATDARLTALSRRSAGGAGAGTGLGTALTGLTAMACALVGTQGRVDGVFLAVLVLTPLAAFEAVTAMPVAVQFRRRSARSAARVLELVDTPDPVLDPSEPAELPADPLPLRVRNLGATWPGRDTPALRDVSLTLSAGRRLAVVGPSGSGKTTLANVLLRFLEPSSGSITLNGADVTTLDGDATRTAVGTCAQDAYVFDSSLRENLRLARPGCSDADLSAALAAARLDLDLDTMVGEHGARLSGGQRQRLALARALLADFPVLILDEPAEHLDLPTADALTADLLAATEGRTTLLITHRLAGLDAVDEILVLDGGRVVQRGGWRELIDGEGPLRTMWEREREADALLV</sequence>
<evidence type="ECO:0000259" key="9">
    <source>
        <dbReference type="PROSITE" id="PS50893"/>
    </source>
</evidence>
<keyword evidence="5 8" id="KW-1133">Transmembrane helix</keyword>
<evidence type="ECO:0000259" key="10">
    <source>
        <dbReference type="PROSITE" id="PS50929"/>
    </source>
</evidence>
<dbReference type="InterPro" id="IPR039421">
    <property type="entry name" value="Type_1_exporter"/>
</dbReference>
<feature type="transmembrane region" description="Helical" evidence="8">
    <location>
        <begin position="770"/>
        <end position="791"/>
    </location>
</feature>
<comment type="caution">
    <text evidence="11">The sequence shown here is derived from an EMBL/GenBank/DDBJ whole genome shotgun (WGS) entry which is preliminary data.</text>
</comment>
<evidence type="ECO:0000256" key="2">
    <source>
        <dbReference type="ARBA" id="ARBA00022692"/>
    </source>
</evidence>
<dbReference type="InterPro" id="IPR011527">
    <property type="entry name" value="ABC1_TM_dom"/>
</dbReference>
<evidence type="ECO:0000256" key="1">
    <source>
        <dbReference type="ARBA" id="ARBA00004651"/>
    </source>
</evidence>
<dbReference type="Gene3D" id="3.40.50.300">
    <property type="entry name" value="P-loop containing nucleotide triphosphate hydrolases"/>
    <property type="match status" value="2"/>
</dbReference>
<evidence type="ECO:0000313" key="12">
    <source>
        <dbReference type="Proteomes" id="UP001592530"/>
    </source>
</evidence>
<feature type="transmembrane region" description="Helical" evidence="8">
    <location>
        <begin position="17"/>
        <end position="41"/>
    </location>
</feature>
<protein>
    <submittedName>
        <fullName evidence="11">Thiol reductant ABC exporter subunit CydD</fullName>
    </submittedName>
</protein>
<reference evidence="11 12" key="1">
    <citation type="submission" date="2024-09" db="EMBL/GenBank/DDBJ databases">
        <authorList>
            <person name="Lee S.D."/>
        </authorList>
    </citation>
    <scope>NUCLEOTIDE SEQUENCE [LARGE SCALE GENOMIC DNA]</scope>
    <source>
        <strain evidence="11 12">N1-3</strain>
    </source>
</reference>
<feature type="transmembrane region" description="Helical" evidence="8">
    <location>
        <begin position="846"/>
        <end position="872"/>
    </location>
</feature>
<keyword evidence="3" id="KW-0547">Nucleotide-binding</keyword>
<dbReference type="PROSITE" id="PS00211">
    <property type="entry name" value="ABC_TRANSPORTER_1"/>
    <property type="match status" value="2"/>
</dbReference>
<dbReference type="Pfam" id="PF00664">
    <property type="entry name" value="ABC_membrane"/>
    <property type="match status" value="1"/>
</dbReference>
<feature type="transmembrane region" description="Helical" evidence="8">
    <location>
        <begin position="271"/>
        <end position="288"/>
    </location>
</feature>
<feature type="transmembrane region" description="Helical" evidence="8">
    <location>
        <begin position="662"/>
        <end position="681"/>
    </location>
</feature>
<proteinExistence type="predicted"/>
<feature type="domain" description="ABC transmembrane type-1" evidence="10">
    <location>
        <begin position="628"/>
        <end position="872"/>
    </location>
</feature>
<name>A0ABV6WYV3_9ACTN</name>
<evidence type="ECO:0000256" key="3">
    <source>
        <dbReference type="ARBA" id="ARBA00022741"/>
    </source>
</evidence>
<dbReference type="SUPFAM" id="SSF52540">
    <property type="entry name" value="P-loop containing nucleoside triphosphate hydrolases"/>
    <property type="match status" value="2"/>
</dbReference>
<dbReference type="SMART" id="SM00382">
    <property type="entry name" value="AAA"/>
    <property type="match status" value="2"/>
</dbReference>
<keyword evidence="6 8" id="KW-0472">Membrane</keyword>
<feature type="transmembrane region" description="Helical" evidence="8">
    <location>
        <begin position="158"/>
        <end position="178"/>
    </location>
</feature>
<evidence type="ECO:0000256" key="5">
    <source>
        <dbReference type="ARBA" id="ARBA00022989"/>
    </source>
</evidence>
<feature type="transmembrane region" description="Helical" evidence="8">
    <location>
        <begin position="237"/>
        <end position="265"/>
    </location>
</feature>
<dbReference type="InterPro" id="IPR036640">
    <property type="entry name" value="ABC1_TM_sf"/>
</dbReference>
<dbReference type="InterPro" id="IPR017871">
    <property type="entry name" value="ABC_transporter-like_CS"/>
</dbReference>
<dbReference type="PANTHER" id="PTHR24221">
    <property type="entry name" value="ATP-BINDING CASSETTE SUB-FAMILY B"/>
    <property type="match status" value="1"/>
</dbReference>
<dbReference type="Gene3D" id="1.20.1560.10">
    <property type="entry name" value="ABC transporter type 1, transmembrane domain"/>
    <property type="match status" value="2"/>
</dbReference>
<feature type="transmembrane region" description="Helical" evidence="8">
    <location>
        <begin position="53"/>
        <end position="71"/>
    </location>
</feature>
<dbReference type="Proteomes" id="UP001592530">
    <property type="component" value="Unassembled WGS sequence"/>
</dbReference>
<dbReference type="InterPro" id="IPR027417">
    <property type="entry name" value="P-loop_NTPase"/>
</dbReference>
<evidence type="ECO:0000256" key="8">
    <source>
        <dbReference type="SAM" id="Phobius"/>
    </source>
</evidence>
<dbReference type="CDD" id="cd03228">
    <property type="entry name" value="ABCC_MRP_Like"/>
    <property type="match status" value="1"/>
</dbReference>
<feature type="region of interest" description="Disordered" evidence="7">
    <location>
        <begin position="569"/>
        <end position="610"/>
    </location>
</feature>
<feature type="transmembrane region" description="Helical" evidence="8">
    <location>
        <begin position="628"/>
        <end position="650"/>
    </location>
</feature>
<dbReference type="NCBIfam" id="TIGR02857">
    <property type="entry name" value="CydD"/>
    <property type="match status" value="1"/>
</dbReference>
<feature type="domain" description="ABC transmembrane type-1" evidence="10">
    <location>
        <begin position="20"/>
        <end position="300"/>
    </location>
</feature>
<evidence type="ECO:0000256" key="7">
    <source>
        <dbReference type="SAM" id="MobiDB-lite"/>
    </source>
</evidence>
<dbReference type="InterPro" id="IPR003439">
    <property type="entry name" value="ABC_transporter-like_ATP-bd"/>
</dbReference>
<feature type="transmembrane region" description="Helical" evidence="8">
    <location>
        <begin position="878"/>
        <end position="902"/>
    </location>
</feature>
<dbReference type="InterPro" id="IPR014223">
    <property type="entry name" value="ABC_CydC/D"/>
</dbReference>
<dbReference type="SUPFAM" id="SSF90123">
    <property type="entry name" value="ABC transporter transmembrane region"/>
    <property type="match status" value="2"/>
</dbReference>
<feature type="domain" description="ABC transporter" evidence="9">
    <location>
        <begin position="327"/>
        <end position="559"/>
    </location>
</feature>
<keyword evidence="2 8" id="KW-0812">Transmembrane</keyword>
<dbReference type="PROSITE" id="PS50929">
    <property type="entry name" value="ABC_TM1F"/>
    <property type="match status" value="2"/>
</dbReference>
<organism evidence="11 12">
    <name type="scientific">Streptacidiphilus alkalitolerans</name>
    <dbReference type="NCBI Taxonomy" id="3342712"/>
    <lineage>
        <taxon>Bacteria</taxon>
        <taxon>Bacillati</taxon>
        <taxon>Actinomycetota</taxon>
        <taxon>Actinomycetes</taxon>
        <taxon>Kitasatosporales</taxon>
        <taxon>Streptomycetaceae</taxon>
        <taxon>Streptacidiphilus</taxon>
    </lineage>
</organism>
<gene>
    <name evidence="11" type="primary">cydD</name>
    <name evidence="11" type="ORF">ACEZDB_11005</name>
</gene>
<feature type="compositionally biased region" description="Low complexity" evidence="7">
    <location>
        <begin position="578"/>
        <end position="605"/>
    </location>
</feature>
<evidence type="ECO:0000313" key="11">
    <source>
        <dbReference type="EMBL" id="MFC1431176.1"/>
    </source>
</evidence>
<dbReference type="InterPro" id="IPR014216">
    <property type="entry name" value="ABC_transptr_CydD"/>
</dbReference>
<evidence type="ECO:0000256" key="4">
    <source>
        <dbReference type="ARBA" id="ARBA00022840"/>
    </source>
</evidence>
<feature type="domain" description="ABC transporter" evidence="9">
    <location>
        <begin position="941"/>
        <end position="1169"/>
    </location>
</feature>
<comment type="subcellular location">
    <subcellularLocation>
        <location evidence="1">Cell membrane</location>
        <topology evidence="1">Multi-pass membrane protein</topology>
    </subcellularLocation>
</comment>
<dbReference type="Pfam" id="PF00005">
    <property type="entry name" value="ABC_tran"/>
    <property type="match status" value="2"/>
</dbReference>
<dbReference type="EMBL" id="JBHEZY010000003">
    <property type="protein sequence ID" value="MFC1431176.1"/>
    <property type="molecule type" value="Genomic_DNA"/>
</dbReference>
<dbReference type="InterPro" id="IPR003593">
    <property type="entry name" value="AAA+_ATPase"/>
</dbReference>
<keyword evidence="4" id="KW-0067">ATP-binding</keyword>
<feature type="transmembrane region" description="Helical" evidence="8">
    <location>
        <begin position="132"/>
        <end position="152"/>
    </location>
</feature>
<dbReference type="PANTHER" id="PTHR24221:SF590">
    <property type="entry name" value="COMPONENT LINKED WITH THE ASSEMBLY OF CYTOCHROME' TRANSPORT TRANSMEMBRANE ATP-BINDING PROTEIN ABC TRANSPORTER CYDD-RELATED"/>
    <property type="match status" value="1"/>
</dbReference>
<dbReference type="RefSeq" id="WP_380551474.1">
    <property type="nucleotide sequence ID" value="NZ_JBHEZY010000003.1"/>
</dbReference>